<feature type="transmembrane region" description="Helical" evidence="2">
    <location>
        <begin position="243"/>
        <end position="264"/>
    </location>
</feature>
<feature type="transmembrane region" description="Helical" evidence="2">
    <location>
        <begin position="187"/>
        <end position="207"/>
    </location>
</feature>
<dbReference type="EMBL" id="JAAAIL010000009">
    <property type="protein sequence ID" value="KAG0281727.1"/>
    <property type="molecule type" value="Genomic_DNA"/>
</dbReference>
<evidence type="ECO:0000256" key="1">
    <source>
        <dbReference type="SAM" id="MobiDB-lite"/>
    </source>
</evidence>
<keyword evidence="4" id="KW-1185">Reference proteome</keyword>
<reference evidence="3" key="1">
    <citation type="journal article" date="2020" name="Fungal Divers.">
        <title>Resolving the Mortierellaceae phylogeny through synthesis of multi-gene phylogenetics and phylogenomics.</title>
        <authorList>
            <person name="Vandepol N."/>
            <person name="Liber J."/>
            <person name="Desiro A."/>
            <person name="Na H."/>
            <person name="Kennedy M."/>
            <person name="Barry K."/>
            <person name="Grigoriev I.V."/>
            <person name="Miller A.N."/>
            <person name="O'Donnell K."/>
            <person name="Stajich J.E."/>
            <person name="Bonito G."/>
        </authorList>
    </citation>
    <scope>NUCLEOTIDE SEQUENCE</scope>
    <source>
        <strain evidence="3">NRRL 28262</strain>
    </source>
</reference>
<organism evidence="3 4">
    <name type="scientific">Linnemannia exigua</name>
    <dbReference type="NCBI Taxonomy" id="604196"/>
    <lineage>
        <taxon>Eukaryota</taxon>
        <taxon>Fungi</taxon>
        <taxon>Fungi incertae sedis</taxon>
        <taxon>Mucoromycota</taxon>
        <taxon>Mortierellomycotina</taxon>
        <taxon>Mortierellomycetes</taxon>
        <taxon>Mortierellales</taxon>
        <taxon>Mortierellaceae</taxon>
        <taxon>Linnemannia</taxon>
    </lineage>
</organism>
<proteinExistence type="predicted"/>
<protein>
    <submittedName>
        <fullName evidence="3">Uncharacterized protein</fullName>
    </submittedName>
</protein>
<evidence type="ECO:0000313" key="4">
    <source>
        <dbReference type="Proteomes" id="UP001194580"/>
    </source>
</evidence>
<sequence length="333" mass="37321">MLSLLTKNRVTLALRGFIFVHSIITIFYSYFVIEGYFKASKSSALLRTIVAYSSRAILARVALYTWTLDLTSRVALVGYNIASAESGTITLASVLATRQIWIDLGVYLLAGVGLRMILDEVREADLRALQRRVEAIRGLDKDGEKDRSVAAGQGQGREVDGKGQIEETEVEENEEPQTLRNLLGKRWLGFGFFFLFGLSENGGRLIIATGNYSLAAIAFNMGVEVFGLFVITRASRRLAQTLYYALLCGVLIDAALAAVGHSRFMNEPDRQLFTDILSNFIQLPTRLPWIYPTVDCMFTEMVPIVMMRGVLQDFQRIYDEDTDIANVKQQQQE</sequence>
<feature type="transmembrane region" description="Helical" evidence="2">
    <location>
        <begin position="12"/>
        <end position="33"/>
    </location>
</feature>
<keyword evidence="2" id="KW-1133">Transmembrane helix</keyword>
<evidence type="ECO:0000256" key="2">
    <source>
        <dbReference type="SAM" id="Phobius"/>
    </source>
</evidence>
<accession>A0AAD4DM24</accession>
<keyword evidence="2" id="KW-0472">Membrane</keyword>
<feature type="transmembrane region" description="Helical" evidence="2">
    <location>
        <begin position="213"/>
        <end position="231"/>
    </location>
</feature>
<feature type="region of interest" description="Disordered" evidence="1">
    <location>
        <begin position="144"/>
        <end position="173"/>
    </location>
</feature>
<gene>
    <name evidence="3" type="ORF">BGZ95_011645</name>
</gene>
<name>A0AAD4DM24_9FUNG</name>
<dbReference type="Proteomes" id="UP001194580">
    <property type="component" value="Unassembled WGS sequence"/>
</dbReference>
<keyword evidence="2" id="KW-0812">Transmembrane</keyword>
<evidence type="ECO:0000313" key="3">
    <source>
        <dbReference type="EMBL" id="KAG0281727.1"/>
    </source>
</evidence>
<comment type="caution">
    <text evidence="3">The sequence shown here is derived from an EMBL/GenBank/DDBJ whole genome shotgun (WGS) entry which is preliminary data.</text>
</comment>
<dbReference type="AlphaFoldDB" id="A0AAD4DM24"/>